<dbReference type="GO" id="GO:0003700">
    <property type="term" value="F:DNA-binding transcription factor activity"/>
    <property type="evidence" value="ECO:0007669"/>
    <property type="project" value="InterPro"/>
</dbReference>
<reference evidence="2 3" key="1">
    <citation type="submission" date="2014-04" db="EMBL/GenBank/DDBJ databases">
        <title>Draft genome sequence of Hydrogenovibrio marinus MH-110, a model organism for aerobic H2 metabolism.</title>
        <authorList>
            <person name="Cha H.J."/>
            <person name="Jo B.H."/>
            <person name="Hwang B.H."/>
        </authorList>
    </citation>
    <scope>NUCLEOTIDE SEQUENCE [LARGE SCALE GENOMIC DNA]</scope>
    <source>
        <strain evidence="2 3">MH-110</strain>
    </source>
</reference>
<dbReference type="InterPro" id="IPR036388">
    <property type="entry name" value="WH-like_DNA-bd_sf"/>
</dbReference>
<evidence type="ECO:0000313" key="2">
    <source>
        <dbReference type="EMBL" id="KDN96470.1"/>
    </source>
</evidence>
<dbReference type="SUPFAM" id="SSF46785">
    <property type="entry name" value="Winged helix' DNA-binding domain"/>
    <property type="match status" value="1"/>
</dbReference>
<gene>
    <name evidence="2" type="ORF">EI16_09405</name>
</gene>
<name>A0A067A269_HYDMR</name>
<protein>
    <submittedName>
        <fullName evidence="2">ModE family transcriptional regulator</fullName>
    </submittedName>
</protein>
<comment type="caution">
    <text evidence="2">The sequence shown here is derived from an EMBL/GenBank/DDBJ whole genome shotgun (WGS) entry which is preliminary data.</text>
</comment>
<dbReference type="Pfam" id="PF00126">
    <property type="entry name" value="HTH_1"/>
    <property type="match status" value="1"/>
</dbReference>
<dbReference type="InterPro" id="IPR036390">
    <property type="entry name" value="WH_DNA-bd_sf"/>
</dbReference>
<proteinExistence type="predicted"/>
<dbReference type="PANTHER" id="PTHR30432:SF1">
    <property type="entry name" value="DNA-BINDING TRANSCRIPTIONAL DUAL REGULATOR MODE"/>
    <property type="match status" value="1"/>
</dbReference>
<dbReference type="InterPro" id="IPR051815">
    <property type="entry name" value="Molybdate_resp_trans_reg"/>
</dbReference>
<dbReference type="PANTHER" id="PTHR30432">
    <property type="entry name" value="TRANSCRIPTIONAL REGULATOR MODE"/>
    <property type="match status" value="1"/>
</dbReference>
<dbReference type="Gene3D" id="1.10.10.10">
    <property type="entry name" value="Winged helix-like DNA-binding domain superfamily/Winged helix DNA-binding domain"/>
    <property type="match status" value="1"/>
</dbReference>
<sequence length="116" mass="13197">MPGERYSNKISARFWLTGNDDAYVGIGRITLLEKIQQLGSINAAAKDMQMSYKKAWRLIEEMNQFFDEPLVIKEQGGKSGGGTQLTEKGKNLVKEFRRIEKGLIEFLEKESSQCSF</sequence>
<dbReference type="Proteomes" id="UP000027341">
    <property type="component" value="Unassembled WGS sequence"/>
</dbReference>
<dbReference type="AlphaFoldDB" id="A0A067A269"/>
<keyword evidence="3" id="KW-1185">Reference proteome</keyword>
<dbReference type="InterPro" id="IPR000847">
    <property type="entry name" value="LysR_HTH_N"/>
</dbReference>
<accession>A0A067A269</accession>
<feature type="domain" description="HTH lysR-type" evidence="1">
    <location>
        <begin position="29"/>
        <end position="90"/>
    </location>
</feature>
<evidence type="ECO:0000259" key="1">
    <source>
        <dbReference type="Pfam" id="PF00126"/>
    </source>
</evidence>
<evidence type="ECO:0000313" key="3">
    <source>
        <dbReference type="Proteomes" id="UP000027341"/>
    </source>
</evidence>
<dbReference type="EMBL" id="JMIU01000001">
    <property type="protein sequence ID" value="KDN96470.1"/>
    <property type="molecule type" value="Genomic_DNA"/>
</dbReference>
<organism evidence="2 3">
    <name type="scientific">Hydrogenovibrio marinus</name>
    <dbReference type="NCBI Taxonomy" id="28885"/>
    <lineage>
        <taxon>Bacteria</taxon>
        <taxon>Pseudomonadati</taxon>
        <taxon>Pseudomonadota</taxon>
        <taxon>Gammaproteobacteria</taxon>
        <taxon>Thiotrichales</taxon>
        <taxon>Piscirickettsiaceae</taxon>
        <taxon>Hydrogenovibrio</taxon>
    </lineage>
</organism>
<dbReference type="RefSeq" id="WP_029912696.1">
    <property type="nucleotide sequence ID" value="NZ_AP020335.1"/>
</dbReference>